<comment type="similarity">
    <text evidence="6">Belongs to the ABC-4 integral membrane protein family.</text>
</comment>
<reference evidence="9 10" key="1">
    <citation type="submission" date="2015-10" db="EMBL/GenBank/DDBJ databases">
        <title>Draft genome sequence of pyrrolomycin-producing Streptomyces vitaminophilus.</title>
        <authorList>
            <person name="Graham D.E."/>
            <person name="Mahan K.M."/>
            <person name="Klingeman D.M."/>
            <person name="Hettich R.L."/>
            <person name="Parry R.J."/>
        </authorList>
    </citation>
    <scope>NUCLEOTIDE SEQUENCE [LARGE SCALE GENOMIC DNA]</scope>
    <source>
        <strain evidence="9 10">ATCC 31673</strain>
    </source>
</reference>
<evidence type="ECO:0000259" key="8">
    <source>
        <dbReference type="Pfam" id="PF02687"/>
    </source>
</evidence>
<feature type="transmembrane region" description="Helical" evidence="7">
    <location>
        <begin position="199"/>
        <end position="221"/>
    </location>
</feature>
<feature type="transmembrane region" description="Helical" evidence="7">
    <location>
        <begin position="283"/>
        <end position="303"/>
    </location>
</feature>
<feature type="transmembrane region" description="Helical" evidence="7">
    <location>
        <begin position="109"/>
        <end position="131"/>
    </location>
</feature>
<gene>
    <name evidence="9" type="ORF">AQ490_04005</name>
</gene>
<feature type="transmembrane region" description="Helical" evidence="7">
    <location>
        <begin position="236"/>
        <end position="262"/>
    </location>
</feature>
<keyword evidence="3 7" id="KW-0812">Transmembrane</keyword>
<dbReference type="Pfam" id="PF02687">
    <property type="entry name" value="FtsX"/>
    <property type="match status" value="2"/>
</dbReference>
<evidence type="ECO:0000256" key="6">
    <source>
        <dbReference type="ARBA" id="ARBA00038076"/>
    </source>
</evidence>
<feature type="transmembrane region" description="Helical" evidence="7">
    <location>
        <begin position="60"/>
        <end position="80"/>
    </location>
</feature>
<dbReference type="AlphaFoldDB" id="A0A0T6LQP1"/>
<keyword evidence="5 7" id="KW-0472">Membrane</keyword>
<evidence type="ECO:0000256" key="1">
    <source>
        <dbReference type="ARBA" id="ARBA00004651"/>
    </source>
</evidence>
<keyword evidence="4 7" id="KW-1133">Transmembrane helix</keyword>
<keyword evidence="2" id="KW-1003">Cell membrane</keyword>
<dbReference type="Proteomes" id="UP000050867">
    <property type="component" value="Unassembled WGS sequence"/>
</dbReference>
<evidence type="ECO:0000313" key="10">
    <source>
        <dbReference type="Proteomes" id="UP000050867"/>
    </source>
</evidence>
<evidence type="ECO:0000256" key="7">
    <source>
        <dbReference type="SAM" id="Phobius"/>
    </source>
</evidence>
<feature type="domain" description="ABC3 transporter permease C-terminal" evidence="8">
    <location>
        <begin position="64"/>
        <end position="171"/>
    </location>
</feature>
<dbReference type="GO" id="GO:0022857">
    <property type="term" value="F:transmembrane transporter activity"/>
    <property type="evidence" value="ECO:0007669"/>
    <property type="project" value="TreeGrafter"/>
</dbReference>
<sequence>MFGLALRTLRFRTGSFLASFLAVFLGAVILMAFASMLDTGSAQGVPDQSKETLETMGTVVGGWGLLLVVFAVTSTLTLSVRQRGREMALLKSVGATPAQVGRMIVGETAVLALLAAALAVPLAALAGRALLELLVETDQVAPGVDYRFGSTALGMGLGITFAASTIAATLTARRAAGMRVTESLLAAATEDRRMGKKRIVPAAAFMALGTVLALVTATAMGDEGSDAMMTSGQSCIWFAIGLALLSPGLVRTVASAVAVPLARLGGVSGYLTAHNVRQRSHTMASALMPIILFTGIATGTLYMQSIENAEMAASGLAKTNEQRNIETLNFVVIGMILLFAAIMLVNTLVAATTHRRREFGQQRLVGATPGQVQRMVALESAVLAVTGVLFGSVASLFTVIPYSIARRDQVVPDATVWIYLGIVTVAAVLTLAASLGTTRRGLRVPAIEAATAV</sequence>
<evidence type="ECO:0000256" key="5">
    <source>
        <dbReference type="ARBA" id="ARBA00023136"/>
    </source>
</evidence>
<dbReference type="PANTHER" id="PTHR30572:SF4">
    <property type="entry name" value="ABC TRANSPORTER PERMEASE YTRF"/>
    <property type="match status" value="1"/>
</dbReference>
<evidence type="ECO:0000256" key="4">
    <source>
        <dbReference type="ARBA" id="ARBA00022989"/>
    </source>
</evidence>
<accession>A0A0T6LQP1</accession>
<name>A0A0T6LQP1_WENVI</name>
<comment type="caution">
    <text evidence="9">The sequence shown here is derived from an EMBL/GenBank/DDBJ whole genome shotgun (WGS) entry which is preliminary data.</text>
</comment>
<dbReference type="PANTHER" id="PTHR30572">
    <property type="entry name" value="MEMBRANE COMPONENT OF TRANSPORTER-RELATED"/>
    <property type="match status" value="1"/>
</dbReference>
<comment type="subcellular location">
    <subcellularLocation>
        <location evidence="1">Cell membrane</location>
        <topology evidence="1">Multi-pass membrane protein</topology>
    </subcellularLocation>
</comment>
<feature type="transmembrane region" description="Helical" evidence="7">
    <location>
        <begin position="416"/>
        <end position="435"/>
    </location>
</feature>
<feature type="transmembrane region" description="Helical" evidence="7">
    <location>
        <begin position="151"/>
        <end position="170"/>
    </location>
</feature>
<evidence type="ECO:0000313" key="9">
    <source>
        <dbReference type="EMBL" id="KRV48427.1"/>
    </source>
</evidence>
<dbReference type="GO" id="GO:0005886">
    <property type="term" value="C:plasma membrane"/>
    <property type="evidence" value="ECO:0007669"/>
    <property type="project" value="UniProtKB-SubCell"/>
</dbReference>
<feature type="domain" description="ABC3 transporter permease C-terminal" evidence="8">
    <location>
        <begin position="331"/>
        <end position="435"/>
    </location>
</feature>
<keyword evidence="10" id="KW-1185">Reference proteome</keyword>
<feature type="transmembrane region" description="Helical" evidence="7">
    <location>
        <begin position="381"/>
        <end position="404"/>
    </location>
</feature>
<dbReference type="EMBL" id="LLZU01000024">
    <property type="protein sequence ID" value="KRV48427.1"/>
    <property type="molecule type" value="Genomic_DNA"/>
</dbReference>
<feature type="transmembrane region" description="Helical" evidence="7">
    <location>
        <begin position="330"/>
        <end position="353"/>
    </location>
</feature>
<dbReference type="InterPro" id="IPR003838">
    <property type="entry name" value="ABC3_permease_C"/>
</dbReference>
<evidence type="ECO:0000256" key="3">
    <source>
        <dbReference type="ARBA" id="ARBA00022692"/>
    </source>
</evidence>
<dbReference type="eggNOG" id="COG0577">
    <property type="taxonomic scope" value="Bacteria"/>
</dbReference>
<dbReference type="OrthoDB" id="3223244at2"/>
<organism evidence="9 10">
    <name type="scientific">Wenjunlia vitaminophila</name>
    <name type="common">Streptomyces vitaminophilus</name>
    <dbReference type="NCBI Taxonomy" id="76728"/>
    <lineage>
        <taxon>Bacteria</taxon>
        <taxon>Bacillati</taxon>
        <taxon>Actinomycetota</taxon>
        <taxon>Actinomycetes</taxon>
        <taxon>Kitasatosporales</taxon>
        <taxon>Streptomycetaceae</taxon>
        <taxon>Wenjunlia</taxon>
    </lineage>
</organism>
<proteinExistence type="inferred from homology"/>
<dbReference type="STRING" id="76728.AQ490_04005"/>
<dbReference type="RefSeq" id="WP_018386298.1">
    <property type="nucleotide sequence ID" value="NZ_LLZU01000024.1"/>
</dbReference>
<protein>
    <submittedName>
        <fullName evidence="9">Transmembrane transport protein</fullName>
    </submittedName>
</protein>
<evidence type="ECO:0000256" key="2">
    <source>
        <dbReference type="ARBA" id="ARBA00022475"/>
    </source>
</evidence>
<dbReference type="InterPro" id="IPR050250">
    <property type="entry name" value="Macrolide_Exporter_MacB"/>
</dbReference>